<gene>
    <name evidence="1" type="ORF">MUN88_06660</name>
</gene>
<protein>
    <submittedName>
        <fullName evidence="1">DUF488 family protein</fullName>
    </submittedName>
</protein>
<dbReference type="Pfam" id="PF22752">
    <property type="entry name" value="DUF488-N3i"/>
    <property type="match status" value="1"/>
</dbReference>
<dbReference type="PANTHER" id="PTHR36849">
    <property type="entry name" value="CYTOPLASMIC PROTEIN-RELATED"/>
    <property type="match status" value="1"/>
</dbReference>
<name>A0ABY4EZP2_9BACI</name>
<reference evidence="1 2" key="1">
    <citation type="submission" date="2022-04" db="EMBL/GenBank/DDBJ databases">
        <title>Gracilibacillus sp. isolated from saltern.</title>
        <authorList>
            <person name="Won M."/>
            <person name="Lee C.-M."/>
            <person name="Woen H.-Y."/>
            <person name="Kwon S.-W."/>
        </authorList>
    </citation>
    <scope>NUCLEOTIDE SEQUENCE [LARGE SCALE GENOMIC DNA]</scope>
    <source>
        <strain evidence="1 2">SSWR10-1</strain>
    </source>
</reference>
<dbReference type="InterPro" id="IPR052552">
    <property type="entry name" value="YeaO-like"/>
</dbReference>
<dbReference type="RefSeq" id="WP_244722500.1">
    <property type="nucleotide sequence ID" value="NZ_CP095072.1"/>
</dbReference>
<proteinExistence type="predicted"/>
<organism evidence="1 2">
    <name type="scientific">Gracilibacillus caseinilyticus</name>
    <dbReference type="NCBI Taxonomy" id="2932256"/>
    <lineage>
        <taxon>Bacteria</taxon>
        <taxon>Bacillati</taxon>
        <taxon>Bacillota</taxon>
        <taxon>Bacilli</taxon>
        <taxon>Bacillales</taxon>
        <taxon>Bacillaceae</taxon>
        <taxon>Gracilibacillus</taxon>
    </lineage>
</organism>
<accession>A0ABY4EZP2</accession>
<keyword evidence="2" id="KW-1185">Reference proteome</keyword>
<dbReference type="PANTHER" id="PTHR36849:SF1">
    <property type="entry name" value="CYTOPLASMIC PROTEIN"/>
    <property type="match status" value="1"/>
</dbReference>
<dbReference type="Proteomes" id="UP000831782">
    <property type="component" value="Chromosome"/>
</dbReference>
<evidence type="ECO:0000313" key="1">
    <source>
        <dbReference type="EMBL" id="UOQ49755.1"/>
    </source>
</evidence>
<evidence type="ECO:0000313" key="2">
    <source>
        <dbReference type="Proteomes" id="UP000831782"/>
    </source>
</evidence>
<sequence length="118" mass="13983">MQIKRIYEQPAETDNIRILVDRVWPRGVSKKNAKLDLWLKEIGPSPSLRKWFGHDPDKFAAFRTEYLQELRDDDEKRKALAKLKDCYEEHNGEITLLFATKELQYNHVVILKEQLETA</sequence>
<dbReference type="EMBL" id="CP095072">
    <property type="protein sequence ID" value="UOQ49755.1"/>
    <property type="molecule type" value="Genomic_DNA"/>
</dbReference>